<feature type="non-terminal residue" evidence="1">
    <location>
        <position position="1"/>
    </location>
</feature>
<keyword evidence="2" id="KW-1185">Reference proteome</keyword>
<organism evidence="1 2">
    <name type="scientific">Siccirubricoccus soli</name>
    <dbReference type="NCBI Taxonomy" id="2899147"/>
    <lineage>
        <taxon>Bacteria</taxon>
        <taxon>Pseudomonadati</taxon>
        <taxon>Pseudomonadota</taxon>
        <taxon>Alphaproteobacteria</taxon>
        <taxon>Acetobacterales</taxon>
        <taxon>Roseomonadaceae</taxon>
        <taxon>Siccirubricoccus</taxon>
    </lineage>
</organism>
<name>A0ABT1DDP6_9PROT</name>
<proteinExistence type="predicted"/>
<dbReference type="RefSeq" id="WP_252956719.1">
    <property type="nucleotide sequence ID" value="NZ_JAFIRR010000298.1"/>
</dbReference>
<dbReference type="Pfam" id="PF14559">
    <property type="entry name" value="TPR_19"/>
    <property type="match status" value="1"/>
</dbReference>
<dbReference type="InterPro" id="IPR011990">
    <property type="entry name" value="TPR-like_helical_dom_sf"/>
</dbReference>
<reference evidence="1 2" key="1">
    <citation type="submission" date="2021-12" db="EMBL/GenBank/DDBJ databases">
        <title>Siccirubricoccus leaddurans sp. nov., a high concentration Zn2+ tolerance bacterium.</title>
        <authorList>
            <person name="Cao Y."/>
        </authorList>
    </citation>
    <scope>NUCLEOTIDE SEQUENCE [LARGE SCALE GENOMIC DNA]</scope>
    <source>
        <strain evidence="1 2">KC 17139</strain>
    </source>
</reference>
<comment type="caution">
    <text evidence="1">The sequence shown here is derived from an EMBL/GenBank/DDBJ whole genome shotgun (WGS) entry which is preliminary data.</text>
</comment>
<feature type="non-terminal residue" evidence="1">
    <location>
        <position position="244"/>
    </location>
</feature>
<evidence type="ECO:0000313" key="1">
    <source>
        <dbReference type="EMBL" id="MCO6420057.1"/>
    </source>
</evidence>
<evidence type="ECO:0000313" key="2">
    <source>
        <dbReference type="Proteomes" id="UP001523392"/>
    </source>
</evidence>
<dbReference type="Proteomes" id="UP001523392">
    <property type="component" value="Unassembled WGS sequence"/>
</dbReference>
<sequence>EPVPAAQRTPDMVRLLARARASAEVAQAAEAARGPVGFEGRNRLLAIAARPDPTGTMAAEVVRAFGGLRDRAGAEEAARVALAANRQLQPAGRLAIAAALLEAGRPEAAQSLLAAAAASGNLTPEQRRQVASLQSGIAVRAADQANDAGDQAAGFERLRPALQRDPSDPAANLALARLYTGARRPAEAVRVAETVLARDPGNLDARAAVVEAAIGAGDLPRAESALAEGRAMAPQEPRLLLLEA</sequence>
<dbReference type="SUPFAM" id="SSF48452">
    <property type="entry name" value="TPR-like"/>
    <property type="match status" value="1"/>
</dbReference>
<protein>
    <submittedName>
        <fullName evidence="1">Tetratricopeptide repeat protein</fullName>
    </submittedName>
</protein>
<accession>A0ABT1DDP6</accession>
<dbReference type="Gene3D" id="1.25.40.10">
    <property type="entry name" value="Tetratricopeptide repeat domain"/>
    <property type="match status" value="1"/>
</dbReference>
<dbReference type="EMBL" id="JAFIRR010000298">
    <property type="protein sequence ID" value="MCO6420057.1"/>
    <property type="molecule type" value="Genomic_DNA"/>
</dbReference>
<gene>
    <name evidence="1" type="ORF">JYK14_28455</name>
</gene>